<organism evidence="1 2">
    <name type="scientific">Vibrio ostreicida</name>
    <dbReference type="NCBI Taxonomy" id="526588"/>
    <lineage>
        <taxon>Bacteria</taxon>
        <taxon>Pseudomonadati</taxon>
        <taxon>Pseudomonadota</taxon>
        <taxon>Gammaproteobacteria</taxon>
        <taxon>Vibrionales</taxon>
        <taxon>Vibrionaceae</taxon>
        <taxon>Vibrio</taxon>
    </lineage>
</organism>
<comment type="caution">
    <text evidence="1">The sequence shown here is derived from an EMBL/GenBank/DDBJ whole genome shotgun (WGS) entry which is preliminary data.</text>
</comment>
<reference evidence="2" key="1">
    <citation type="journal article" date="2019" name="Int. J. Syst. Evol. Microbiol.">
        <title>The Global Catalogue of Microorganisms (GCM) 10K type strain sequencing project: providing services to taxonomists for standard genome sequencing and annotation.</title>
        <authorList>
            <consortium name="The Broad Institute Genomics Platform"/>
            <consortium name="The Broad Institute Genome Sequencing Center for Infectious Disease"/>
            <person name="Wu L."/>
            <person name="Ma J."/>
        </authorList>
    </citation>
    <scope>NUCLEOTIDE SEQUENCE [LARGE SCALE GENOMIC DNA]</scope>
    <source>
        <strain evidence="2">CECT 7398</strain>
    </source>
</reference>
<accession>A0ABT8BT85</accession>
<evidence type="ECO:0000313" key="1">
    <source>
        <dbReference type="EMBL" id="MDN3610335.1"/>
    </source>
</evidence>
<dbReference type="Proteomes" id="UP001238540">
    <property type="component" value="Unassembled WGS sequence"/>
</dbReference>
<proteinExistence type="predicted"/>
<name>A0ABT8BT85_9VIBR</name>
<gene>
    <name evidence="1" type="ORF">QWZ16_11535</name>
</gene>
<dbReference type="EMBL" id="JAUFQC010000001">
    <property type="protein sequence ID" value="MDN3610335.1"/>
    <property type="molecule type" value="Genomic_DNA"/>
</dbReference>
<sequence>MAFSFSTQSVGDNTITGLRYTNLQGEIDNSPLIESGVSTSANIGIAYVF</sequence>
<protein>
    <submittedName>
        <fullName evidence="1">MipA/OmpV family protein</fullName>
    </submittedName>
</protein>
<dbReference type="RefSeq" id="WP_254868738.1">
    <property type="nucleotide sequence ID" value="NZ_JABEYA020000001.1"/>
</dbReference>
<dbReference type="Pfam" id="PF06629">
    <property type="entry name" value="MipA"/>
    <property type="match status" value="1"/>
</dbReference>
<dbReference type="InterPro" id="IPR010583">
    <property type="entry name" value="MipA"/>
</dbReference>
<evidence type="ECO:0000313" key="2">
    <source>
        <dbReference type="Proteomes" id="UP001238540"/>
    </source>
</evidence>
<keyword evidence="2" id="KW-1185">Reference proteome</keyword>